<reference evidence="4" key="1">
    <citation type="submission" date="2022-11" db="EMBL/GenBank/DDBJ databases">
        <title>Centuries of genome instability and evolution in soft-shell clam transmissible cancer (bioRxiv).</title>
        <authorList>
            <person name="Hart S.F.M."/>
            <person name="Yonemitsu M.A."/>
            <person name="Giersch R.M."/>
            <person name="Beal B.F."/>
            <person name="Arriagada G."/>
            <person name="Davis B.W."/>
            <person name="Ostrander E.A."/>
            <person name="Goff S.P."/>
            <person name="Metzger M.J."/>
        </authorList>
    </citation>
    <scope>NUCLEOTIDE SEQUENCE</scope>
    <source>
        <strain evidence="4">MELC-2E11</strain>
        <tissue evidence="4">Siphon/mantle</tissue>
    </source>
</reference>
<evidence type="ECO:0000313" key="5">
    <source>
        <dbReference type="Proteomes" id="UP001164746"/>
    </source>
</evidence>
<dbReference type="InterPro" id="IPR027417">
    <property type="entry name" value="P-loop_NTPase"/>
</dbReference>
<dbReference type="EMBL" id="CP111015">
    <property type="protein sequence ID" value="WAR01373.1"/>
    <property type="molecule type" value="Genomic_DNA"/>
</dbReference>
<gene>
    <name evidence="4" type="ORF">MAR_007931</name>
</gene>
<dbReference type="SUPFAM" id="SSF52540">
    <property type="entry name" value="P-loop containing nucleoside triphosphate hydrolases"/>
    <property type="match status" value="1"/>
</dbReference>
<accession>A0ABY7DXK4</accession>
<comment type="similarity">
    <text evidence="1">Belongs to the sulfotransferase 1 family.</text>
</comment>
<feature type="domain" description="Sulfotransferase" evidence="3">
    <location>
        <begin position="52"/>
        <end position="176"/>
    </location>
</feature>
<evidence type="ECO:0000256" key="1">
    <source>
        <dbReference type="ARBA" id="ARBA00005771"/>
    </source>
</evidence>
<evidence type="ECO:0000256" key="2">
    <source>
        <dbReference type="ARBA" id="ARBA00022679"/>
    </source>
</evidence>
<dbReference type="Pfam" id="PF00685">
    <property type="entry name" value="Sulfotransfer_1"/>
    <property type="match status" value="2"/>
</dbReference>
<sequence length="277" mass="32371">MATKITVETSNGKEYKFVYARGLTFRIDHLSMIPGGDVDKHLENVKNIDVRDDDVYLATYPKSGTHWVWEIIQMLRKGKAEYEKDVKEAAFLDFRATDHLEELQSPRVLNCHYPVKHTPRQVFEKGTKIIHVQRNPKDVAVSYFHHVIKMAKLKGKEDTVPQSFSEFLQLFTGTYFLSMDKDPVREIKKIDQFLGTKCEENLIKDIADACDFHKLKQADAEFKENKFFKSEGPSPMYRKGEVGDWKNNFTVAENEMMDNWLQENFSDTKLKIRYTLK</sequence>
<dbReference type="Gene3D" id="3.40.50.300">
    <property type="entry name" value="P-loop containing nucleotide triphosphate hydrolases"/>
    <property type="match status" value="2"/>
</dbReference>
<keyword evidence="2" id="KW-0808">Transferase</keyword>
<feature type="domain" description="Sulfotransferase" evidence="3">
    <location>
        <begin position="179"/>
        <end position="268"/>
    </location>
</feature>
<dbReference type="Proteomes" id="UP001164746">
    <property type="component" value="Chromosome 4"/>
</dbReference>
<organism evidence="4 5">
    <name type="scientific">Mya arenaria</name>
    <name type="common">Soft-shell clam</name>
    <dbReference type="NCBI Taxonomy" id="6604"/>
    <lineage>
        <taxon>Eukaryota</taxon>
        <taxon>Metazoa</taxon>
        <taxon>Spiralia</taxon>
        <taxon>Lophotrochozoa</taxon>
        <taxon>Mollusca</taxon>
        <taxon>Bivalvia</taxon>
        <taxon>Autobranchia</taxon>
        <taxon>Heteroconchia</taxon>
        <taxon>Euheterodonta</taxon>
        <taxon>Imparidentia</taxon>
        <taxon>Neoheterodontei</taxon>
        <taxon>Myida</taxon>
        <taxon>Myoidea</taxon>
        <taxon>Myidae</taxon>
        <taxon>Mya</taxon>
    </lineage>
</organism>
<evidence type="ECO:0000313" key="4">
    <source>
        <dbReference type="EMBL" id="WAR01373.1"/>
    </source>
</evidence>
<dbReference type="PANTHER" id="PTHR11783">
    <property type="entry name" value="SULFOTRANSFERASE SULT"/>
    <property type="match status" value="1"/>
</dbReference>
<proteinExistence type="inferred from homology"/>
<keyword evidence="5" id="KW-1185">Reference proteome</keyword>
<protein>
    <submittedName>
        <fullName evidence="4">ST1B1-like protein</fullName>
    </submittedName>
</protein>
<evidence type="ECO:0000259" key="3">
    <source>
        <dbReference type="Pfam" id="PF00685"/>
    </source>
</evidence>
<name>A0ABY7DXK4_MYAAR</name>
<dbReference type="InterPro" id="IPR000863">
    <property type="entry name" value="Sulfotransferase_dom"/>
</dbReference>